<gene>
    <name evidence="2" type="ORF">MSPICULIGERA_LOCUS13891</name>
</gene>
<evidence type="ECO:0000256" key="1">
    <source>
        <dbReference type="SAM" id="Phobius"/>
    </source>
</evidence>
<reference evidence="2" key="1">
    <citation type="submission" date="2023-06" db="EMBL/GenBank/DDBJ databases">
        <authorList>
            <person name="Delattre M."/>
        </authorList>
    </citation>
    <scope>NUCLEOTIDE SEQUENCE</scope>
    <source>
        <strain evidence="2">AF72</strain>
    </source>
</reference>
<keyword evidence="3" id="KW-1185">Reference proteome</keyword>
<evidence type="ECO:0000313" key="2">
    <source>
        <dbReference type="EMBL" id="CAJ0575581.1"/>
    </source>
</evidence>
<proteinExistence type="predicted"/>
<keyword evidence="1" id="KW-0812">Transmembrane</keyword>
<accession>A0AA36G291</accession>
<keyword evidence="1" id="KW-1133">Transmembrane helix</keyword>
<comment type="caution">
    <text evidence="2">The sequence shown here is derived from an EMBL/GenBank/DDBJ whole genome shotgun (WGS) entry which is preliminary data.</text>
</comment>
<organism evidence="2 3">
    <name type="scientific">Mesorhabditis spiculigera</name>
    <dbReference type="NCBI Taxonomy" id="96644"/>
    <lineage>
        <taxon>Eukaryota</taxon>
        <taxon>Metazoa</taxon>
        <taxon>Ecdysozoa</taxon>
        <taxon>Nematoda</taxon>
        <taxon>Chromadorea</taxon>
        <taxon>Rhabditida</taxon>
        <taxon>Rhabditina</taxon>
        <taxon>Rhabditomorpha</taxon>
        <taxon>Rhabditoidea</taxon>
        <taxon>Rhabditidae</taxon>
        <taxon>Mesorhabditinae</taxon>
        <taxon>Mesorhabditis</taxon>
    </lineage>
</organism>
<keyword evidence="1" id="KW-0472">Membrane</keyword>
<name>A0AA36G291_9BILA</name>
<evidence type="ECO:0000313" key="3">
    <source>
        <dbReference type="Proteomes" id="UP001177023"/>
    </source>
</evidence>
<sequence>MKMDGYSQMLLYASQLVIAVCLLYTIYSCILLFLNCCRALVERSQMERIRYDAEVPLTLVNKPFVIRKEDSTEC</sequence>
<protein>
    <submittedName>
        <fullName evidence="2">Uncharacterized protein</fullName>
    </submittedName>
</protein>
<dbReference type="AlphaFoldDB" id="A0AA36G291"/>
<feature type="non-terminal residue" evidence="2">
    <location>
        <position position="74"/>
    </location>
</feature>
<dbReference type="Proteomes" id="UP001177023">
    <property type="component" value="Unassembled WGS sequence"/>
</dbReference>
<feature type="transmembrane region" description="Helical" evidence="1">
    <location>
        <begin position="12"/>
        <end position="41"/>
    </location>
</feature>
<dbReference type="EMBL" id="CATQJA010002640">
    <property type="protein sequence ID" value="CAJ0575581.1"/>
    <property type="molecule type" value="Genomic_DNA"/>
</dbReference>
<dbReference type="PROSITE" id="PS51257">
    <property type="entry name" value="PROKAR_LIPOPROTEIN"/>
    <property type="match status" value="1"/>
</dbReference>